<dbReference type="PANTHER" id="PTHR43513">
    <property type="entry name" value="DIHYDROOROTATE DEHYDROGENASE B (NAD(+)), ELECTRON TRANSFER SUBUNIT"/>
    <property type="match status" value="1"/>
</dbReference>
<protein>
    <submittedName>
        <fullName evidence="2">FAD/NAD(P)-binding protein</fullName>
    </submittedName>
</protein>
<feature type="domain" description="FAD-binding FR-type" evidence="1">
    <location>
        <begin position="5"/>
        <end position="105"/>
    </location>
</feature>
<evidence type="ECO:0000313" key="2">
    <source>
        <dbReference type="EMBL" id="QTR45763.1"/>
    </source>
</evidence>
<dbReference type="InterPro" id="IPR019480">
    <property type="entry name" value="Dihydroorotate_DH_Fe-S-bd"/>
</dbReference>
<gene>
    <name evidence="2" type="ORF">J9253_17490</name>
</gene>
<name>A0ABX7WTE5_9GAMM</name>
<dbReference type="InterPro" id="IPR001433">
    <property type="entry name" value="OxRdtase_FAD/NAD-bd"/>
</dbReference>
<dbReference type="PIRSF" id="PIRSF006816">
    <property type="entry name" value="Cyc3_hyd_g"/>
    <property type="match status" value="1"/>
</dbReference>
<dbReference type="InterPro" id="IPR012165">
    <property type="entry name" value="Cyt_c3_hydrogenase_gsu"/>
</dbReference>
<dbReference type="PANTHER" id="PTHR43513:SF1">
    <property type="entry name" value="ANAEROBIC SULFITE REDUCTASE SUBUNIT B"/>
    <property type="match status" value="1"/>
</dbReference>
<dbReference type="SUPFAM" id="SSF63380">
    <property type="entry name" value="Riboflavin synthase domain-like"/>
    <property type="match status" value="1"/>
</dbReference>
<dbReference type="Gene3D" id="3.40.50.80">
    <property type="entry name" value="Nucleotide-binding domain of ferredoxin-NADP reductase (FNR) module"/>
    <property type="match status" value="1"/>
</dbReference>
<evidence type="ECO:0000313" key="3">
    <source>
        <dbReference type="Proteomes" id="UP000672039"/>
    </source>
</evidence>
<dbReference type="PROSITE" id="PS51384">
    <property type="entry name" value="FAD_FR"/>
    <property type="match status" value="1"/>
</dbReference>
<accession>A0ABX7WTE5</accession>
<dbReference type="PRINTS" id="PR00410">
    <property type="entry name" value="PHEHYDRXLASE"/>
</dbReference>
<dbReference type="InterPro" id="IPR017938">
    <property type="entry name" value="Riboflavin_synthase-like_b-brl"/>
</dbReference>
<dbReference type="EMBL" id="CP072801">
    <property type="protein sequence ID" value="QTR45763.1"/>
    <property type="molecule type" value="Genomic_DNA"/>
</dbReference>
<dbReference type="Proteomes" id="UP000672039">
    <property type="component" value="Chromosome"/>
</dbReference>
<dbReference type="Pfam" id="PF10418">
    <property type="entry name" value="DHODB_Fe-S_bind"/>
    <property type="match status" value="1"/>
</dbReference>
<dbReference type="InterPro" id="IPR050353">
    <property type="entry name" value="PyrK_electron_transfer"/>
</dbReference>
<dbReference type="CDD" id="cd06221">
    <property type="entry name" value="sulfite_reductase_like"/>
    <property type="match status" value="1"/>
</dbReference>
<dbReference type="InterPro" id="IPR039261">
    <property type="entry name" value="FNR_nucleotide-bd"/>
</dbReference>
<reference evidence="2 3" key="1">
    <citation type="submission" date="2021-04" db="EMBL/GenBank/DDBJ databases">
        <title>Genomics, taxonomy and metabolism of representatives of sulfur bacteria of the genus Thiothrix: Thiothrix fructosivorans QT, Thiothrix unzii A1T and three new species, Thiothrix subterranea sp. nov., Thiothrix litoralis sp. nov. and 'Candidatus Thiothrix anitrata' sp. nov.</title>
        <authorList>
            <person name="Ravin N.V."/>
            <person name="Smolyakov D."/>
            <person name="Rudenko T.S."/>
            <person name="Mardanov A.V."/>
            <person name="Beletsky A.V."/>
            <person name="Markov N.D."/>
            <person name="Fomenkov A.I."/>
            <person name="Roberts R.J."/>
            <person name="Karnachuk O.V."/>
            <person name="Novikov A."/>
            <person name="Grabovich M.Y."/>
        </authorList>
    </citation>
    <scope>NUCLEOTIDE SEQUENCE [LARGE SCALE GENOMIC DNA]</scope>
    <source>
        <strain evidence="2 3">AS</strain>
    </source>
</reference>
<dbReference type="InterPro" id="IPR017927">
    <property type="entry name" value="FAD-bd_FR_type"/>
</dbReference>
<dbReference type="Pfam" id="PF00175">
    <property type="entry name" value="NAD_binding_1"/>
    <property type="match status" value="1"/>
</dbReference>
<dbReference type="RefSeq" id="WP_210222152.1">
    <property type="nucleotide sequence ID" value="NZ_CP072801.1"/>
</dbReference>
<dbReference type="SUPFAM" id="SSF52343">
    <property type="entry name" value="Ferredoxin reductase-like, C-terminal NADP-linked domain"/>
    <property type="match status" value="1"/>
</dbReference>
<dbReference type="Gene3D" id="2.40.30.10">
    <property type="entry name" value="Translation factors"/>
    <property type="match status" value="1"/>
</dbReference>
<proteinExistence type="predicted"/>
<organism evidence="2 3">
    <name type="scientific">Thiothrix litoralis</name>
    <dbReference type="NCBI Taxonomy" id="2891210"/>
    <lineage>
        <taxon>Bacteria</taxon>
        <taxon>Pseudomonadati</taxon>
        <taxon>Pseudomonadota</taxon>
        <taxon>Gammaproteobacteria</taxon>
        <taxon>Thiotrichales</taxon>
        <taxon>Thiotrichaceae</taxon>
        <taxon>Thiothrix</taxon>
    </lineage>
</organism>
<keyword evidence="3" id="KW-1185">Reference proteome</keyword>
<sequence length="277" mass="30656">MNNAYLPHEAEIVARIQEAPDIFTLRLQFTDPELQANYSFAPGQFNMLYLHGVGEVPISIVSDPENANLYDHTIRVVGRVTQAMAALQQGDYIGVRGSYGRGWPMAEAEGRDVVLITGGLGCAPVVSVINYVLQRRERFGRLVIMQGVKHSNDLIWREQYAAWSKLPDTQILLAANETTPHWAFDSGFVTDLLDKANFEADNASAMLCGPEIMMQVASQRLLEKHVAADDIWLSMERNMHCAVGHCGHCQFGGQFICKDGPVFPLPAISHLLGVKGF</sequence>
<evidence type="ECO:0000259" key="1">
    <source>
        <dbReference type="PROSITE" id="PS51384"/>
    </source>
</evidence>